<evidence type="ECO:0000256" key="1">
    <source>
        <dbReference type="ARBA" id="ARBA00004123"/>
    </source>
</evidence>
<feature type="compositionally biased region" description="Polar residues" evidence="8">
    <location>
        <begin position="157"/>
        <end position="209"/>
    </location>
</feature>
<evidence type="ECO:0000256" key="8">
    <source>
        <dbReference type="SAM" id="MobiDB-lite"/>
    </source>
</evidence>
<evidence type="ECO:0000256" key="7">
    <source>
        <dbReference type="ARBA" id="ARBA00023242"/>
    </source>
</evidence>
<feature type="compositionally biased region" description="Low complexity" evidence="8">
    <location>
        <begin position="143"/>
        <end position="156"/>
    </location>
</feature>
<dbReference type="PROSITE" id="PS50048">
    <property type="entry name" value="ZN2_CY6_FUNGAL_2"/>
    <property type="match status" value="1"/>
</dbReference>
<keyword evidence="2" id="KW-0479">Metal-binding</keyword>
<reference evidence="10" key="1">
    <citation type="submission" date="2014-08" db="EMBL/GenBank/DDBJ databases">
        <authorList>
            <person name="Sharma Rahul"/>
            <person name="Thines Marco"/>
        </authorList>
    </citation>
    <scope>NUCLEOTIDE SEQUENCE</scope>
</reference>
<keyword evidence="3" id="KW-0862">Zinc</keyword>
<proteinExistence type="predicted"/>
<dbReference type="PANTHER" id="PTHR31313:SF78">
    <property type="entry name" value="TRANSCRIPTION FACTOR DOMAIN-CONTAINING PROTEIN"/>
    <property type="match status" value="1"/>
</dbReference>
<feature type="region of interest" description="Disordered" evidence="8">
    <location>
        <begin position="98"/>
        <end position="123"/>
    </location>
</feature>
<name>A0A0F7SLS5_PHARH</name>
<feature type="region of interest" description="Disordered" evidence="8">
    <location>
        <begin position="25"/>
        <end position="53"/>
    </location>
</feature>
<dbReference type="InterPro" id="IPR007219">
    <property type="entry name" value="XnlR_reg_dom"/>
</dbReference>
<dbReference type="GO" id="GO:0005634">
    <property type="term" value="C:nucleus"/>
    <property type="evidence" value="ECO:0007669"/>
    <property type="project" value="UniProtKB-SubCell"/>
</dbReference>
<keyword evidence="5 10" id="KW-0238">DNA-binding</keyword>
<dbReference type="InterPro" id="IPR001138">
    <property type="entry name" value="Zn2Cys6_DnaBD"/>
</dbReference>
<dbReference type="GO" id="GO:0006351">
    <property type="term" value="P:DNA-templated transcription"/>
    <property type="evidence" value="ECO:0007669"/>
    <property type="project" value="InterPro"/>
</dbReference>
<dbReference type="GO" id="GO:0000981">
    <property type="term" value="F:DNA-binding transcription factor activity, RNA polymerase II-specific"/>
    <property type="evidence" value="ECO:0007669"/>
    <property type="project" value="InterPro"/>
</dbReference>
<dbReference type="Pfam" id="PF04082">
    <property type="entry name" value="Fungal_trans"/>
    <property type="match status" value="1"/>
</dbReference>
<dbReference type="Gene3D" id="4.10.240.10">
    <property type="entry name" value="Zn(2)-C6 fungal-type DNA-binding domain"/>
    <property type="match status" value="1"/>
</dbReference>
<protein>
    <submittedName>
        <fullName evidence="10">Zn(2)-C6 fungal-type DNA-binding domain</fullName>
    </submittedName>
</protein>
<dbReference type="CDD" id="cd00067">
    <property type="entry name" value="GAL4"/>
    <property type="match status" value="1"/>
</dbReference>
<evidence type="ECO:0000256" key="3">
    <source>
        <dbReference type="ARBA" id="ARBA00022833"/>
    </source>
</evidence>
<keyword evidence="4" id="KW-0805">Transcription regulation</keyword>
<sequence length="815" mass="89671">MGLVLDNLPLSSGVYPASVMSPGPLVLDSPDAEAGPGSNDHSLNNEDEDEDERPRKRIRLACVACKRRKIRCPGEPNGCQTCLHKGIVCEYIHTGMRRGPRRGFRSERLSKSPTSPDDQSTRRMSCISHSHNARVPLYNLEQPIRSPSKSPSISYSTVRRSSLHESASNESVPRRLSSSRQTDGNTLSQPPGPNKASQKARMQNNNPTQHPRRVNASFELPLHLQDQLLSLYFTHIHNVWPLIYKPSFHPATSPPLLLLAMLAAASVIPTASQPVLTPVEADLLFEEAQSTLSESSVSHIHSVQALLLFTHRQISRGMNTEAYGLSCQAIGMALELGLHTGMTSNSKRPDPIFEAEKETRSRVFWCCYVMDKTFSEETGRPHLLRGRTASVPFPSELQADEFELWPPPSVYIPQNLASSADRTPNIQRVRSRTISCFNATCRLAYLVELIFDIDAELDFAARGDMNELGLQNVDFGDEGGNLDNEQHCKKLVTRVAKGLNQWYADLDPDLKVDVQAPSCPPTHFVVNMMWYHSATILMHSRRMDSKPDSSGETGLFGTSHQLCNHAAESIVELLACLDKFDVLTPSSSDVLHMLSHAAVFHAYNTAVQTPDAASSAEINFQKCCLWLNEIGSFWAPASAHRLFFDGLVKGGKELAAVNRRNRVPSERNSPRSLPPLMAVIPTSFARESSQAALENDISEINASSSHSSTYVTDIFKARTHFWGELIPNASGGSKTLFAPSSLVDTSTTASLPEMASPERGASGEGVDGFNAEPQNQFSTYLNSLDATDPSNLLAQFILDSSSGSWDAPQLDLDQR</sequence>
<dbReference type="SMART" id="SM00066">
    <property type="entry name" value="GAL4"/>
    <property type="match status" value="1"/>
</dbReference>
<evidence type="ECO:0000259" key="9">
    <source>
        <dbReference type="PROSITE" id="PS50048"/>
    </source>
</evidence>
<dbReference type="AlphaFoldDB" id="A0A0F7SLS5"/>
<evidence type="ECO:0000256" key="4">
    <source>
        <dbReference type="ARBA" id="ARBA00023015"/>
    </source>
</evidence>
<evidence type="ECO:0000256" key="6">
    <source>
        <dbReference type="ARBA" id="ARBA00023163"/>
    </source>
</evidence>
<dbReference type="InterPro" id="IPR036864">
    <property type="entry name" value="Zn2-C6_fun-type_DNA-bd_sf"/>
</dbReference>
<organism evidence="10">
    <name type="scientific">Phaffia rhodozyma</name>
    <name type="common">Yeast</name>
    <name type="synonym">Xanthophyllomyces dendrorhous</name>
    <dbReference type="NCBI Taxonomy" id="264483"/>
    <lineage>
        <taxon>Eukaryota</taxon>
        <taxon>Fungi</taxon>
        <taxon>Dikarya</taxon>
        <taxon>Basidiomycota</taxon>
        <taxon>Agaricomycotina</taxon>
        <taxon>Tremellomycetes</taxon>
        <taxon>Cystofilobasidiales</taxon>
        <taxon>Mrakiaceae</taxon>
        <taxon>Phaffia</taxon>
    </lineage>
</organism>
<evidence type="ECO:0000256" key="2">
    <source>
        <dbReference type="ARBA" id="ARBA00022723"/>
    </source>
</evidence>
<feature type="region of interest" description="Disordered" evidence="8">
    <location>
        <begin position="748"/>
        <end position="772"/>
    </location>
</feature>
<dbReference type="SUPFAM" id="SSF57701">
    <property type="entry name" value="Zn2/Cys6 DNA-binding domain"/>
    <property type="match status" value="1"/>
</dbReference>
<accession>A0A0F7SLS5</accession>
<dbReference type="GO" id="GO:0003677">
    <property type="term" value="F:DNA binding"/>
    <property type="evidence" value="ECO:0007669"/>
    <property type="project" value="UniProtKB-KW"/>
</dbReference>
<keyword evidence="6" id="KW-0804">Transcription</keyword>
<dbReference type="Pfam" id="PF00172">
    <property type="entry name" value="Zn_clus"/>
    <property type="match status" value="1"/>
</dbReference>
<feature type="region of interest" description="Disordered" evidence="8">
    <location>
        <begin position="137"/>
        <end position="212"/>
    </location>
</feature>
<dbReference type="GO" id="GO:0008270">
    <property type="term" value="F:zinc ion binding"/>
    <property type="evidence" value="ECO:0007669"/>
    <property type="project" value="InterPro"/>
</dbReference>
<dbReference type="CDD" id="cd12148">
    <property type="entry name" value="fungal_TF_MHR"/>
    <property type="match status" value="1"/>
</dbReference>
<dbReference type="InterPro" id="IPR051615">
    <property type="entry name" value="Transcr_Regulatory_Elem"/>
</dbReference>
<keyword evidence="7" id="KW-0539">Nucleus</keyword>
<evidence type="ECO:0000313" key="10">
    <source>
        <dbReference type="EMBL" id="CDZ98334.1"/>
    </source>
</evidence>
<dbReference type="PROSITE" id="PS00463">
    <property type="entry name" value="ZN2_CY6_FUNGAL_1"/>
    <property type="match status" value="1"/>
</dbReference>
<dbReference type="PANTHER" id="PTHR31313">
    <property type="entry name" value="TY1 ENHANCER ACTIVATOR"/>
    <property type="match status" value="1"/>
</dbReference>
<dbReference type="EMBL" id="LN483345">
    <property type="protein sequence ID" value="CDZ98334.1"/>
    <property type="molecule type" value="Genomic_DNA"/>
</dbReference>
<evidence type="ECO:0000256" key="5">
    <source>
        <dbReference type="ARBA" id="ARBA00023125"/>
    </source>
</evidence>
<comment type="subcellular location">
    <subcellularLocation>
        <location evidence="1">Nucleus</location>
    </subcellularLocation>
</comment>
<dbReference type="SMART" id="SM00906">
    <property type="entry name" value="Fungal_trans"/>
    <property type="match status" value="1"/>
</dbReference>
<feature type="domain" description="Zn(2)-C6 fungal-type" evidence="9">
    <location>
        <begin position="61"/>
        <end position="91"/>
    </location>
</feature>